<accession>A0A0G1W2K0</accession>
<gene>
    <name evidence="2" type="ORF">UY48_C0006G0044</name>
</gene>
<dbReference type="EMBL" id="LCQD01000006">
    <property type="protein sequence ID" value="KKW12991.1"/>
    <property type="molecule type" value="Genomic_DNA"/>
</dbReference>
<feature type="domain" description="T4 RNA ligase 1-like N-terminal" evidence="1">
    <location>
        <begin position="52"/>
        <end position="247"/>
    </location>
</feature>
<comment type="caution">
    <text evidence="2">The sequence shown here is derived from an EMBL/GenBank/DDBJ whole genome shotgun (WGS) entry which is preliminary data.</text>
</comment>
<organism evidence="2 3">
    <name type="scientific">Candidatus Gottesmanbacteria bacterium GW2011_GWB1_49_7</name>
    <dbReference type="NCBI Taxonomy" id="1618448"/>
    <lineage>
        <taxon>Bacteria</taxon>
        <taxon>Candidatus Gottesmaniibacteriota</taxon>
    </lineage>
</organism>
<evidence type="ECO:0000313" key="3">
    <source>
        <dbReference type="Proteomes" id="UP000034588"/>
    </source>
</evidence>
<dbReference type="SUPFAM" id="SSF56091">
    <property type="entry name" value="DNA ligase/mRNA capping enzyme, catalytic domain"/>
    <property type="match status" value="1"/>
</dbReference>
<name>A0A0G1W2K0_9BACT</name>
<protein>
    <recommendedName>
        <fullName evidence="1">T4 RNA ligase 1-like N-terminal domain-containing protein</fullName>
    </recommendedName>
</protein>
<dbReference type="Proteomes" id="UP000034588">
    <property type="component" value="Unassembled WGS sequence"/>
</dbReference>
<evidence type="ECO:0000259" key="1">
    <source>
        <dbReference type="Pfam" id="PF09511"/>
    </source>
</evidence>
<reference evidence="2 3" key="1">
    <citation type="journal article" date="2015" name="Nature">
        <title>rRNA introns, odd ribosomes, and small enigmatic genomes across a large radiation of phyla.</title>
        <authorList>
            <person name="Brown C.T."/>
            <person name="Hug L.A."/>
            <person name="Thomas B.C."/>
            <person name="Sharon I."/>
            <person name="Castelle C.J."/>
            <person name="Singh A."/>
            <person name="Wilkins M.J."/>
            <person name="Williams K.H."/>
            <person name="Banfield J.F."/>
        </authorList>
    </citation>
    <scope>NUCLEOTIDE SEQUENCE [LARGE SCALE GENOMIC DNA]</scope>
</reference>
<sequence length="394" mass="44953">MKINLAMVEAAVAGCTSFVRREFVTPYGREWVSYDYSYAYPALFEEHPARLECRGIVFDKDTGQVVCRPYHKFFNAGEIPGTGLDKLGLDRPHYILEKLDGSMIRPMWVHEGEVHFGTRAGVTEVSEQATEYARTRPQYHQLCEDLMNIGHTPIFEWCSLQNRVVIAHPVDRLVLTGIRDNLTGLYQPYTTMRAIANDYGVECVRAFDLNTSDREAFAAYVADLLDMEGFVIRFEDGEHPVMVKVKADDYVRRHKTLGILRSERAMFETLLDGLLDDAKSRLNENDLPAVNTFEAEFYEILNCRSAHALELLTKARESGCTRKEFATEIVGKRGDRGVLFNLFTREYLTMEEVADEFMAVLSKEGTKNDPDKIRRILMADVSWNPGRKISTGDE</sequence>
<proteinExistence type="predicted"/>
<dbReference type="InterPro" id="IPR019039">
    <property type="entry name" value="T4-Rnl1-like_N"/>
</dbReference>
<dbReference type="Gene3D" id="1.10.3550.20">
    <property type="match status" value="1"/>
</dbReference>
<evidence type="ECO:0000313" key="2">
    <source>
        <dbReference type="EMBL" id="KKW12991.1"/>
    </source>
</evidence>
<dbReference type="AlphaFoldDB" id="A0A0G1W2K0"/>
<dbReference type="Pfam" id="PF09511">
    <property type="entry name" value="RNA_lig_T4_1"/>
    <property type="match status" value="1"/>
</dbReference>